<organism evidence="3 4">
    <name type="scientific">Cupriavidus metallidurans</name>
    <dbReference type="NCBI Taxonomy" id="119219"/>
    <lineage>
        <taxon>Bacteria</taxon>
        <taxon>Pseudomonadati</taxon>
        <taxon>Pseudomonadota</taxon>
        <taxon>Betaproteobacteria</taxon>
        <taxon>Burkholderiales</taxon>
        <taxon>Burkholderiaceae</taxon>
        <taxon>Cupriavidus</taxon>
    </lineage>
</organism>
<keyword evidence="1 3" id="KW-0808">Transferase</keyword>
<dbReference type="InterPro" id="IPR050832">
    <property type="entry name" value="Bact_Acetyltransf"/>
</dbReference>
<dbReference type="Gene3D" id="3.40.630.30">
    <property type="match status" value="1"/>
</dbReference>
<accession>A0A2L0X1D5</accession>
<dbReference type="AlphaFoldDB" id="A0A2L0X1D5"/>
<dbReference type="CDD" id="cd04301">
    <property type="entry name" value="NAT_SF"/>
    <property type="match status" value="1"/>
</dbReference>
<keyword evidence="2" id="KW-0012">Acyltransferase</keyword>
<evidence type="ECO:0000313" key="4">
    <source>
        <dbReference type="Proteomes" id="UP000253772"/>
    </source>
</evidence>
<dbReference type="Proteomes" id="UP000253772">
    <property type="component" value="Chromosome c2"/>
</dbReference>
<dbReference type="InterPro" id="IPR016181">
    <property type="entry name" value="Acyl_CoA_acyltransferase"/>
</dbReference>
<dbReference type="RefSeq" id="WP_017515682.1">
    <property type="nucleotide sequence ID" value="NZ_CP026544.1"/>
</dbReference>
<dbReference type="Pfam" id="PF00583">
    <property type="entry name" value="Acetyltransf_1"/>
    <property type="match status" value="1"/>
</dbReference>
<dbReference type="PANTHER" id="PTHR43877">
    <property type="entry name" value="AMINOALKYLPHOSPHONATE N-ACETYLTRANSFERASE-RELATED-RELATED"/>
    <property type="match status" value="1"/>
</dbReference>
<dbReference type="GO" id="GO:0016747">
    <property type="term" value="F:acyltransferase activity, transferring groups other than amino-acyl groups"/>
    <property type="evidence" value="ECO:0007669"/>
    <property type="project" value="InterPro"/>
</dbReference>
<protein>
    <submittedName>
        <fullName evidence="3">GNAT family N-acetyltransferase</fullName>
    </submittedName>
</protein>
<dbReference type="OrthoDB" id="4966223at2"/>
<reference evidence="3 4" key="1">
    <citation type="submission" date="2019-03" db="EMBL/GenBank/DDBJ databases">
        <title>Comparative insights into the high quality Complete genome sequence of highly metal resistant Cupriavidus metallidurans strain BS1 isolated from a gold-copper mine.</title>
        <authorList>
            <person name="Mazhar H.S."/>
            <person name="Rensing C."/>
        </authorList>
    </citation>
    <scope>NUCLEOTIDE SEQUENCE [LARGE SCALE GENOMIC DNA]</scope>
    <source>
        <strain evidence="3 4">BS1</strain>
    </source>
</reference>
<sequence length="155" mass="17538">MDVRTIGVDDLDLICQHREAMFREAGFAPGTLRTMTDHFRAWLRPRLADGSYFGFLLIDVRQPVAGIGLMLVDWPPHPAHPTQDRRGYVLNVYVEPTRRRRGLAQQLMALAEAEFARRGVEFAVLHATEAGRPLYQRSGWNQTSEMSKVIAPPAP</sequence>
<evidence type="ECO:0000313" key="3">
    <source>
        <dbReference type="EMBL" id="QBP12703.1"/>
    </source>
</evidence>
<dbReference type="SUPFAM" id="SSF55729">
    <property type="entry name" value="Acyl-CoA N-acyltransferases (Nat)"/>
    <property type="match status" value="1"/>
</dbReference>
<dbReference type="EMBL" id="CP037901">
    <property type="protein sequence ID" value="QBP12703.1"/>
    <property type="molecule type" value="Genomic_DNA"/>
</dbReference>
<dbReference type="PROSITE" id="PS51186">
    <property type="entry name" value="GNAT"/>
    <property type="match status" value="1"/>
</dbReference>
<name>A0A2L0X1D5_9BURK</name>
<proteinExistence type="predicted"/>
<dbReference type="InterPro" id="IPR000182">
    <property type="entry name" value="GNAT_dom"/>
</dbReference>
<evidence type="ECO:0000256" key="2">
    <source>
        <dbReference type="ARBA" id="ARBA00023315"/>
    </source>
</evidence>
<evidence type="ECO:0000256" key="1">
    <source>
        <dbReference type="ARBA" id="ARBA00022679"/>
    </source>
</evidence>
<gene>
    <name evidence="3" type="ORF">DDF84_023760</name>
</gene>